<reference evidence="7 8" key="1">
    <citation type="submission" date="2015-10" db="EMBL/GenBank/DDBJ databases">
        <authorList>
            <person name="Gilbert D.G."/>
        </authorList>
    </citation>
    <scope>NUCLEOTIDE SEQUENCE [LARGE SCALE GENOMIC DNA]</scope>
    <source>
        <strain evidence="7">COMA1</strain>
    </source>
</reference>
<keyword evidence="3" id="KW-0133">Cell shape</keyword>
<evidence type="ECO:0000313" key="8">
    <source>
        <dbReference type="Proteomes" id="UP000199032"/>
    </source>
</evidence>
<evidence type="ECO:0000256" key="6">
    <source>
        <dbReference type="ARBA" id="ARBA00023316"/>
    </source>
</evidence>
<comment type="similarity">
    <text evidence="1">Belongs to the FemABX family.</text>
</comment>
<dbReference type="InterPro" id="IPR003447">
    <property type="entry name" value="FEMABX"/>
</dbReference>
<evidence type="ECO:0000313" key="7">
    <source>
        <dbReference type="EMBL" id="CUS36549.1"/>
    </source>
</evidence>
<dbReference type="Gene3D" id="3.40.630.30">
    <property type="match status" value="2"/>
</dbReference>
<dbReference type="AlphaFoldDB" id="A0A0S4LGC2"/>
<evidence type="ECO:0000256" key="1">
    <source>
        <dbReference type="ARBA" id="ARBA00009943"/>
    </source>
</evidence>
<protein>
    <recommendedName>
        <fullName evidence="9">BioF2-like acetyltransferase domain-containing protein</fullName>
    </recommendedName>
</protein>
<dbReference type="OrthoDB" id="7844032at2"/>
<sequence>MPELDARYSVEVDEVDEATWYQLLDQFDDANIYQTWAYGLIRSGHRNISHLLLKRQGRVVAMAQSRIAKAPVVGAGIAYVMWGPIWKLKDEHSDPAVLRQAIRALRNEYARTRGLLVRLYPTLFEEKDGWVLPILEEEGFVRASNERRTRTILMDLTPSLDELQERLLPHWRRELKVAGKQDVEITEGREDDLFEKFIDMYKEMVARKQFQEPNDIHEFRDMQRCLPNEYKMQLILCHSHDGDCAGLICSAIGSTAVYLFGATTTVGLKRRGSYLLQWKLIQRLKEAHVTQYDLNGINPETNAGTYKFKRDLAGEKGRTVSFLGRFDSCESRLSLACVTMGEKLRRISRALT</sequence>
<keyword evidence="6" id="KW-0961">Cell wall biogenesis/degradation</keyword>
<gene>
    <name evidence="7" type="ORF">COMA1_30114</name>
</gene>
<proteinExistence type="inferred from homology"/>
<evidence type="ECO:0000256" key="3">
    <source>
        <dbReference type="ARBA" id="ARBA00022960"/>
    </source>
</evidence>
<dbReference type="Pfam" id="PF02388">
    <property type="entry name" value="FemAB"/>
    <property type="match status" value="1"/>
</dbReference>
<dbReference type="STRING" id="1742972.COMA1_30114"/>
<dbReference type="GO" id="GO:0016755">
    <property type="term" value="F:aminoacyltransferase activity"/>
    <property type="evidence" value="ECO:0007669"/>
    <property type="project" value="InterPro"/>
</dbReference>
<accession>A0A0S4LGC2</accession>
<dbReference type="Proteomes" id="UP000199032">
    <property type="component" value="Unassembled WGS sequence"/>
</dbReference>
<keyword evidence="5" id="KW-0012">Acyltransferase</keyword>
<evidence type="ECO:0000256" key="5">
    <source>
        <dbReference type="ARBA" id="ARBA00023315"/>
    </source>
</evidence>
<name>A0A0S4LGC2_9BACT</name>
<dbReference type="SUPFAM" id="SSF55729">
    <property type="entry name" value="Acyl-CoA N-acyltransferases (Nat)"/>
    <property type="match status" value="2"/>
</dbReference>
<organism evidence="7 8">
    <name type="scientific">Candidatus Nitrospira nitrosa</name>
    <dbReference type="NCBI Taxonomy" id="1742972"/>
    <lineage>
        <taxon>Bacteria</taxon>
        <taxon>Pseudomonadati</taxon>
        <taxon>Nitrospirota</taxon>
        <taxon>Nitrospiria</taxon>
        <taxon>Nitrospirales</taxon>
        <taxon>Nitrospiraceae</taxon>
        <taxon>Nitrospira</taxon>
    </lineage>
</organism>
<dbReference type="GO" id="GO:0009252">
    <property type="term" value="P:peptidoglycan biosynthetic process"/>
    <property type="evidence" value="ECO:0007669"/>
    <property type="project" value="UniProtKB-KW"/>
</dbReference>
<dbReference type="PROSITE" id="PS51191">
    <property type="entry name" value="FEMABX"/>
    <property type="match status" value="1"/>
</dbReference>
<dbReference type="GO" id="GO:0071555">
    <property type="term" value="P:cell wall organization"/>
    <property type="evidence" value="ECO:0007669"/>
    <property type="project" value="UniProtKB-KW"/>
</dbReference>
<dbReference type="InterPro" id="IPR016181">
    <property type="entry name" value="Acyl_CoA_acyltransferase"/>
</dbReference>
<keyword evidence="8" id="KW-1185">Reference proteome</keyword>
<keyword evidence="4" id="KW-0573">Peptidoglycan synthesis</keyword>
<dbReference type="InterPro" id="IPR050644">
    <property type="entry name" value="PG_Glycine_Bridge_Synth"/>
</dbReference>
<evidence type="ECO:0000256" key="2">
    <source>
        <dbReference type="ARBA" id="ARBA00022679"/>
    </source>
</evidence>
<evidence type="ECO:0008006" key="9">
    <source>
        <dbReference type="Google" id="ProtNLM"/>
    </source>
</evidence>
<dbReference type="RefSeq" id="WP_090749103.1">
    <property type="nucleotide sequence ID" value="NZ_CZQA01000009.1"/>
</dbReference>
<evidence type="ECO:0000256" key="4">
    <source>
        <dbReference type="ARBA" id="ARBA00022984"/>
    </source>
</evidence>
<dbReference type="EMBL" id="CZQA01000009">
    <property type="protein sequence ID" value="CUS36549.1"/>
    <property type="molecule type" value="Genomic_DNA"/>
</dbReference>
<dbReference type="PANTHER" id="PTHR36174">
    <property type="entry name" value="LIPID II:GLYCINE GLYCYLTRANSFERASE"/>
    <property type="match status" value="1"/>
</dbReference>
<dbReference type="PANTHER" id="PTHR36174:SF1">
    <property type="entry name" value="LIPID II:GLYCINE GLYCYLTRANSFERASE"/>
    <property type="match status" value="1"/>
</dbReference>
<dbReference type="GO" id="GO:0008360">
    <property type="term" value="P:regulation of cell shape"/>
    <property type="evidence" value="ECO:0007669"/>
    <property type="project" value="UniProtKB-KW"/>
</dbReference>
<keyword evidence="2" id="KW-0808">Transferase</keyword>